<accession>A0A6F9XJF7</accession>
<sequence length="50" mass="5762">MRNYVLGKYVLKAAWLFFVFGLIVLKFLDNSFMSWDVVIGLAFLGWVVAC</sequence>
<organism evidence="2">
    <name type="scientific">Ligilactobacillus agilis</name>
    <dbReference type="NCBI Taxonomy" id="1601"/>
    <lineage>
        <taxon>Bacteria</taxon>
        <taxon>Bacillati</taxon>
        <taxon>Bacillota</taxon>
        <taxon>Bacilli</taxon>
        <taxon>Lactobacillales</taxon>
        <taxon>Lactobacillaceae</taxon>
        <taxon>Ligilactobacillus</taxon>
    </lineage>
</organism>
<comment type="caution">
    <text evidence="2">The sequence shown here is derived from an EMBL/GenBank/DDBJ whole genome shotgun (WGS) entry which is preliminary data.</text>
</comment>
<feature type="transmembrane region" description="Helical" evidence="1">
    <location>
        <begin position="32"/>
        <end position="49"/>
    </location>
</feature>
<dbReference type="Proteomes" id="UP000494265">
    <property type="component" value="Unassembled WGS sequence"/>
</dbReference>
<keyword evidence="1" id="KW-0812">Transmembrane</keyword>
<dbReference type="EMBL" id="BLAM01000054">
    <property type="protein sequence ID" value="GET05335.1"/>
    <property type="molecule type" value="Genomic_DNA"/>
</dbReference>
<keyword evidence="1" id="KW-1133">Transmembrane helix</keyword>
<feature type="transmembrane region" description="Helical" evidence="1">
    <location>
        <begin position="6"/>
        <end position="25"/>
    </location>
</feature>
<evidence type="ECO:0000313" key="2">
    <source>
        <dbReference type="EMBL" id="GET05335.1"/>
    </source>
</evidence>
<reference evidence="2" key="1">
    <citation type="submission" date="2019-10" db="EMBL/GenBank/DDBJ databases">
        <title>Lactobacillus agilis SY212 Whole Genome Sequencing Project.</title>
        <authorList>
            <person name="Suzuki S."/>
            <person name="Endo A."/>
            <person name="Maeno S."/>
            <person name="Shiwa Y."/>
            <person name="Matsutani M."/>
            <person name="Kajikawa A."/>
        </authorList>
    </citation>
    <scope>NUCLEOTIDE SEQUENCE</scope>
    <source>
        <strain evidence="2">SY212</strain>
    </source>
</reference>
<proteinExistence type="predicted"/>
<evidence type="ECO:0000256" key="1">
    <source>
        <dbReference type="SAM" id="Phobius"/>
    </source>
</evidence>
<protein>
    <submittedName>
        <fullName evidence="2">Uncharacterized protein</fullName>
    </submittedName>
</protein>
<dbReference type="AlphaFoldDB" id="A0A6F9XJF7"/>
<gene>
    <name evidence="2" type="ORF">SY212_03650</name>
</gene>
<keyword evidence="1" id="KW-0472">Membrane</keyword>
<name>A0A6F9XJF7_9LACO</name>